<proteinExistence type="predicted"/>
<dbReference type="PROSITE" id="PS51257">
    <property type="entry name" value="PROKAR_LIPOPROTEIN"/>
    <property type="match status" value="1"/>
</dbReference>
<evidence type="ECO:0008006" key="4">
    <source>
        <dbReference type="Google" id="ProtNLM"/>
    </source>
</evidence>
<reference evidence="2" key="1">
    <citation type="journal article" date="2022" name="Int. J. Syst. Evol. Microbiol.">
        <title>Pseudomonas aegrilactucae sp. nov. and Pseudomonas morbosilactucae sp. nov., pathogens causing bacterial rot of lettuce in Japan.</title>
        <authorList>
            <person name="Sawada H."/>
            <person name="Fujikawa T."/>
            <person name="Satou M."/>
        </authorList>
    </citation>
    <scope>NUCLEOTIDE SEQUENCE</scope>
    <source>
        <strain evidence="2">0166_1</strain>
    </source>
</reference>
<name>A0A9E7C0P6_9ACTN</name>
<dbReference type="AlphaFoldDB" id="A0A9E7C0P6"/>
<keyword evidence="3" id="KW-1185">Reference proteome</keyword>
<gene>
    <name evidence="2" type="ORF">DSM104329_03009</name>
</gene>
<feature type="compositionally biased region" description="Basic and acidic residues" evidence="1">
    <location>
        <begin position="72"/>
        <end position="81"/>
    </location>
</feature>
<evidence type="ECO:0000256" key="1">
    <source>
        <dbReference type="SAM" id="MobiDB-lite"/>
    </source>
</evidence>
<evidence type="ECO:0000313" key="2">
    <source>
        <dbReference type="EMBL" id="UGS36601.1"/>
    </source>
</evidence>
<organism evidence="2 3">
    <name type="scientific">Capillimicrobium parvum</name>
    <dbReference type="NCBI Taxonomy" id="2884022"/>
    <lineage>
        <taxon>Bacteria</taxon>
        <taxon>Bacillati</taxon>
        <taxon>Actinomycetota</taxon>
        <taxon>Thermoleophilia</taxon>
        <taxon>Solirubrobacterales</taxon>
        <taxon>Capillimicrobiaceae</taxon>
        <taxon>Capillimicrobium</taxon>
    </lineage>
</organism>
<accession>A0A9E7C0P6</accession>
<feature type="region of interest" description="Disordered" evidence="1">
    <location>
        <begin position="72"/>
        <end position="93"/>
    </location>
</feature>
<dbReference type="Proteomes" id="UP001162834">
    <property type="component" value="Chromosome"/>
</dbReference>
<protein>
    <recommendedName>
        <fullName evidence="4">Lipoprotein</fullName>
    </recommendedName>
</protein>
<dbReference type="RefSeq" id="WP_259310670.1">
    <property type="nucleotide sequence ID" value="NZ_CP087164.1"/>
</dbReference>
<evidence type="ECO:0000313" key="3">
    <source>
        <dbReference type="Proteomes" id="UP001162834"/>
    </source>
</evidence>
<dbReference type="EMBL" id="CP087164">
    <property type="protein sequence ID" value="UGS36601.1"/>
    <property type="molecule type" value="Genomic_DNA"/>
</dbReference>
<sequence length="111" mass="11327">MRSLLGAVLVAALVAGCGGSSGAGSRSGSGGPTLQEAKAKLRLACLQGSRGRLDRRLCRCIVREASRRGEYDTPEKLEALSRRTGATDAGGEPAPMRAVARLCADQVAGSG</sequence>
<dbReference type="KEGG" id="sbae:DSM104329_03009"/>